<accession>A0A9W7EWG3</accession>
<feature type="compositionally biased region" description="Pro residues" evidence="1">
    <location>
        <begin position="14"/>
        <end position="27"/>
    </location>
</feature>
<evidence type="ECO:0000313" key="3">
    <source>
        <dbReference type="Proteomes" id="UP001165160"/>
    </source>
</evidence>
<gene>
    <name evidence="2" type="ORF">TrVE_jg6596</name>
</gene>
<dbReference type="Proteomes" id="UP001165160">
    <property type="component" value="Unassembled WGS sequence"/>
</dbReference>
<feature type="compositionally biased region" description="Low complexity" evidence="1">
    <location>
        <begin position="99"/>
        <end position="116"/>
    </location>
</feature>
<evidence type="ECO:0000256" key="1">
    <source>
        <dbReference type="SAM" id="MobiDB-lite"/>
    </source>
</evidence>
<dbReference type="EMBL" id="BRXX01000153">
    <property type="protein sequence ID" value="GMH94293.1"/>
    <property type="molecule type" value="Genomic_DNA"/>
</dbReference>
<dbReference type="AlphaFoldDB" id="A0A9W7EWG3"/>
<protein>
    <submittedName>
        <fullName evidence="2">Uncharacterized protein</fullName>
    </submittedName>
</protein>
<proteinExistence type="predicted"/>
<sequence length="746" mass="83834">MEDVLSRTIIHSYPSPPPSTPPPPAPLQPLITSYTQFLNEYTNSPSTQTMNQIQRCTAGWLNIIFGKTVNEYKTSQVPNEIRPFVPYGLIFSPQPHLEPTSSKSSPTKTLTSLTSSSPPPPPSSTNFCCDVLSPSSPSLLTISFLLQPTYHSLSCNNFDNFMGGISRSSLAFALSPEEVLMSVKPISSGPNSGHPYNPNYFLPDSSLTLYQYNLINPNFKPNHPGKFKYPSVFSSYQTGVNGFNDLLNGGDGKKCKIKVSQWEDIIIRIVNVTCSGCVRRRVDVQRNNNVPFEAIHEPPACLAKVLKNLTEFYLPKNEEEGYFLASLITEYTTTQYNLRPSSSLPYTTFLSLTGSTPPPIFLPPPVRIRTKGREDRGYNGTLYSLKLLLKYPKYLPVFQQGVYACLTYAISSLDFGVYEVGSGAGFKGYKIFEWGDWCDFFSAFIEVFVLGGEGGGSGGLLNNVMQGKKNKGYKPEIIRENVIRNYHVLNDTFNVLCQRVMQVDPGREDVVASVERAFKSFLKVKNYVAEVSSMVDRYLSGQDCGSDGQIYSQHCAYLNGYRPYYNHSFLKIDVVECFSELCNGAGRFVMWKGRIEQGLKEGWGEGIRGRKIIKGVKGEIERDAYGLLSSSGLRQVLLSGKCSPENVPFIGDPMLLPPRENEVEFLVDLTVYLSKACNRYFGLERETEAVDRDKERGDGEKREGEWKERAKIYKRTGFRFDFRGLSDWRNLVVMFLAIWIAKRVMI</sequence>
<feature type="region of interest" description="Disordered" evidence="1">
    <location>
        <begin position="96"/>
        <end position="122"/>
    </location>
</feature>
<reference evidence="3" key="1">
    <citation type="journal article" date="2023" name="Commun. Biol.">
        <title>Genome analysis of Parmales, the sister group of diatoms, reveals the evolutionary specialization of diatoms from phago-mixotrophs to photoautotrophs.</title>
        <authorList>
            <person name="Ban H."/>
            <person name="Sato S."/>
            <person name="Yoshikawa S."/>
            <person name="Yamada K."/>
            <person name="Nakamura Y."/>
            <person name="Ichinomiya M."/>
            <person name="Sato N."/>
            <person name="Blanc-Mathieu R."/>
            <person name="Endo H."/>
            <person name="Kuwata A."/>
            <person name="Ogata H."/>
        </authorList>
    </citation>
    <scope>NUCLEOTIDE SEQUENCE [LARGE SCALE GENOMIC DNA]</scope>
    <source>
        <strain evidence="3">NIES 3699</strain>
    </source>
</reference>
<name>A0A9W7EWG3_9STRA</name>
<organism evidence="2 3">
    <name type="scientific">Triparma verrucosa</name>
    <dbReference type="NCBI Taxonomy" id="1606542"/>
    <lineage>
        <taxon>Eukaryota</taxon>
        <taxon>Sar</taxon>
        <taxon>Stramenopiles</taxon>
        <taxon>Ochrophyta</taxon>
        <taxon>Bolidophyceae</taxon>
        <taxon>Parmales</taxon>
        <taxon>Triparmaceae</taxon>
        <taxon>Triparma</taxon>
    </lineage>
</organism>
<feature type="region of interest" description="Disordered" evidence="1">
    <location>
        <begin position="1"/>
        <end position="29"/>
    </location>
</feature>
<evidence type="ECO:0000313" key="2">
    <source>
        <dbReference type="EMBL" id="GMH94293.1"/>
    </source>
</evidence>
<comment type="caution">
    <text evidence="2">The sequence shown here is derived from an EMBL/GenBank/DDBJ whole genome shotgun (WGS) entry which is preliminary data.</text>
</comment>
<keyword evidence="3" id="KW-1185">Reference proteome</keyword>